<protein>
    <submittedName>
        <fullName evidence="2">Uncharacterized protein</fullName>
    </submittedName>
</protein>
<organism evidence="2 3">
    <name type="scientific">Amorphotheca resinae ATCC 22711</name>
    <dbReference type="NCBI Taxonomy" id="857342"/>
    <lineage>
        <taxon>Eukaryota</taxon>
        <taxon>Fungi</taxon>
        <taxon>Dikarya</taxon>
        <taxon>Ascomycota</taxon>
        <taxon>Pezizomycotina</taxon>
        <taxon>Leotiomycetes</taxon>
        <taxon>Helotiales</taxon>
        <taxon>Amorphothecaceae</taxon>
        <taxon>Amorphotheca</taxon>
    </lineage>
</organism>
<feature type="compositionally biased region" description="Acidic residues" evidence="1">
    <location>
        <begin position="842"/>
        <end position="851"/>
    </location>
</feature>
<dbReference type="EMBL" id="KZ679019">
    <property type="protein sequence ID" value="PSS07152.1"/>
    <property type="molecule type" value="Genomic_DNA"/>
</dbReference>
<dbReference type="InParanoid" id="A0A2T3AQ73"/>
<name>A0A2T3AQ73_AMORE</name>
<sequence length="870" mass="97065">MAKASSPVIMDGLESRYSEATQAAVRLYYDKVNGRAEPILESPRQMTTIDYPEIMESKVEDSENALSCPEEQEIYPMIVSSSEIWNCVAEPFQTAAGKANSVANAESSITTSLPSAGVSIANPLGKDLEGLGIALQISHTSAQPQPPLVPSAAPPPPAEYISKEDFTAQPSHGLCHYLPEISQEMDHPPPILDNSSNHSIPECDYPTHAMIPFGVSPSGVPSNRECLSDTGFTLIPGTTSGLYSKKPAAPCEETLYSYVPPSSPYDAINDLYVTDPDTTYPALAGVCSGQPQDQDPELWPPEESIMNNPDIEDVTNRCQVLRGDAVPFSPLPRPNCDHSETSQFLRDYQVGAQEQIRNHELYKSVYERDANMCLGPFVSEEFHEFNEISPWVPTLPGFRYTSCTCCGRHTFIGEDTLWETLDEHCRYNISFSMLSARFERLHERLRELVRQWNDITQERKGNSSVKRAEKERYREELENQNLGLRNHLPSPIEGSLEGYIYQCRDSHDSDEALGAWVYAELPSNAHLNGNKQCPITREDDKINPDAEEVPNCGATEERKETIRSRFSIEEAVSYNEYRAKFLEKFPTRLLNGISCCRQTFPLAEDLQEHYDEFHKHENLPEHSRARGVILVQISQSLGGQGLIKAKGTAEISVERVKGEATTKTAVKNEENSAGKRPIPTYPIQTPLGMEFFRYDDSASFWGATSSPPKASEIKSGLIPVLEAPVETEIPHGDEVLDLESGEDPVSSGQRMSELDLRTDELIDDPDYGEWVTITDTSRVRGDIKVIGDYFTLKPQRSVDGGESEYAETTRERQGSKESRDSAVDRKERNKLEERGSMNSLADLDDGAEEEGMGSREALEHWVDVVKLEME</sequence>
<dbReference type="RefSeq" id="XP_024716808.1">
    <property type="nucleotide sequence ID" value="XM_024864058.1"/>
</dbReference>
<dbReference type="AlphaFoldDB" id="A0A2T3AQ73"/>
<evidence type="ECO:0000256" key="1">
    <source>
        <dbReference type="SAM" id="MobiDB-lite"/>
    </source>
</evidence>
<gene>
    <name evidence="2" type="ORF">M430DRAFT_193615</name>
</gene>
<proteinExistence type="predicted"/>
<dbReference type="Proteomes" id="UP000241818">
    <property type="component" value="Unassembled WGS sequence"/>
</dbReference>
<feature type="region of interest" description="Disordered" evidence="1">
    <location>
        <begin position="796"/>
        <end position="855"/>
    </location>
</feature>
<feature type="compositionally biased region" description="Basic and acidic residues" evidence="1">
    <location>
        <begin position="807"/>
        <end position="835"/>
    </location>
</feature>
<accession>A0A2T3AQ73</accession>
<evidence type="ECO:0000313" key="3">
    <source>
        <dbReference type="Proteomes" id="UP000241818"/>
    </source>
</evidence>
<reference evidence="2 3" key="1">
    <citation type="journal article" date="2018" name="New Phytol.">
        <title>Comparative genomics and transcriptomics depict ericoid mycorrhizal fungi as versatile saprotrophs and plant mutualists.</title>
        <authorList>
            <person name="Martino E."/>
            <person name="Morin E."/>
            <person name="Grelet G.A."/>
            <person name="Kuo A."/>
            <person name="Kohler A."/>
            <person name="Daghino S."/>
            <person name="Barry K.W."/>
            <person name="Cichocki N."/>
            <person name="Clum A."/>
            <person name="Dockter R.B."/>
            <person name="Hainaut M."/>
            <person name="Kuo R.C."/>
            <person name="LaButti K."/>
            <person name="Lindahl B.D."/>
            <person name="Lindquist E.A."/>
            <person name="Lipzen A."/>
            <person name="Khouja H.R."/>
            <person name="Magnuson J."/>
            <person name="Murat C."/>
            <person name="Ohm R.A."/>
            <person name="Singer S.W."/>
            <person name="Spatafora J.W."/>
            <person name="Wang M."/>
            <person name="Veneault-Fourrey C."/>
            <person name="Henrissat B."/>
            <person name="Grigoriev I.V."/>
            <person name="Martin F.M."/>
            <person name="Perotto S."/>
        </authorList>
    </citation>
    <scope>NUCLEOTIDE SEQUENCE [LARGE SCALE GENOMIC DNA]</scope>
    <source>
        <strain evidence="2 3">ATCC 22711</strain>
    </source>
</reference>
<keyword evidence="3" id="KW-1185">Reference proteome</keyword>
<evidence type="ECO:0000313" key="2">
    <source>
        <dbReference type="EMBL" id="PSS07152.1"/>
    </source>
</evidence>
<dbReference type="GeneID" id="36572139"/>